<keyword evidence="3" id="KW-1185">Reference proteome</keyword>
<feature type="transmembrane region" description="Helical" evidence="1">
    <location>
        <begin position="76"/>
        <end position="100"/>
    </location>
</feature>
<sequence length="102" mass="11555">MAAFQRRRKIKPVSDDPRRSISFTPFLGMILIVSSFFLYAASGLVAPWWGVVVLVAVWLVLFVVCCTLWSRNPKRMVWIAALSYPLWFCLLVSGAVLFGWSA</sequence>
<evidence type="ECO:0000313" key="3">
    <source>
        <dbReference type="Proteomes" id="UP000245507"/>
    </source>
</evidence>
<evidence type="ECO:0000313" key="2">
    <source>
        <dbReference type="EMBL" id="PWN01009.1"/>
    </source>
</evidence>
<feature type="transmembrane region" description="Helical" evidence="1">
    <location>
        <begin position="48"/>
        <end position="69"/>
    </location>
</feature>
<evidence type="ECO:0000256" key="1">
    <source>
        <dbReference type="SAM" id="Phobius"/>
    </source>
</evidence>
<keyword evidence="1" id="KW-0472">Membrane</keyword>
<dbReference type="RefSeq" id="WP_109697316.1">
    <property type="nucleotide sequence ID" value="NZ_QGDD01000012.1"/>
</dbReference>
<dbReference type="OrthoDB" id="3787716at2"/>
<proteinExistence type="predicted"/>
<feature type="transmembrane region" description="Helical" evidence="1">
    <location>
        <begin position="21"/>
        <end position="42"/>
    </location>
</feature>
<accession>A0A316TD97</accession>
<gene>
    <name evidence="2" type="ORF">DJ010_20535</name>
</gene>
<reference evidence="2 3" key="1">
    <citation type="submission" date="2018-05" db="EMBL/GenBank/DDBJ databases">
        <title>Nocardioides silvaticus genome.</title>
        <authorList>
            <person name="Li C."/>
            <person name="Wang G."/>
        </authorList>
    </citation>
    <scope>NUCLEOTIDE SEQUENCE [LARGE SCALE GENOMIC DNA]</scope>
    <source>
        <strain evidence="2 3">CCTCC AB 2018079</strain>
    </source>
</reference>
<protein>
    <submittedName>
        <fullName evidence="2">Uncharacterized protein</fullName>
    </submittedName>
</protein>
<organism evidence="2 3">
    <name type="scientific">Nocardioides silvaticus</name>
    <dbReference type="NCBI Taxonomy" id="2201891"/>
    <lineage>
        <taxon>Bacteria</taxon>
        <taxon>Bacillati</taxon>
        <taxon>Actinomycetota</taxon>
        <taxon>Actinomycetes</taxon>
        <taxon>Propionibacteriales</taxon>
        <taxon>Nocardioidaceae</taxon>
        <taxon>Nocardioides</taxon>
    </lineage>
</organism>
<comment type="caution">
    <text evidence="2">The sequence shown here is derived from an EMBL/GenBank/DDBJ whole genome shotgun (WGS) entry which is preliminary data.</text>
</comment>
<keyword evidence="1" id="KW-1133">Transmembrane helix</keyword>
<dbReference type="Proteomes" id="UP000245507">
    <property type="component" value="Unassembled WGS sequence"/>
</dbReference>
<dbReference type="EMBL" id="QGDD01000012">
    <property type="protein sequence ID" value="PWN01009.1"/>
    <property type="molecule type" value="Genomic_DNA"/>
</dbReference>
<dbReference type="AlphaFoldDB" id="A0A316TD97"/>
<keyword evidence="1" id="KW-0812">Transmembrane</keyword>
<name>A0A316TD97_9ACTN</name>